<accession>A0AA40AP53</accession>
<evidence type="ECO:0008006" key="4">
    <source>
        <dbReference type="Google" id="ProtNLM"/>
    </source>
</evidence>
<dbReference type="Gene3D" id="1.10.510.10">
    <property type="entry name" value="Transferase(Phosphotransferase) domain 1"/>
    <property type="match status" value="1"/>
</dbReference>
<reference evidence="2" key="1">
    <citation type="submission" date="2023-06" db="EMBL/GenBank/DDBJ databases">
        <title>Genome-scale phylogeny and comparative genomics of the fungal order Sordariales.</title>
        <authorList>
            <consortium name="Lawrence Berkeley National Laboratory"/>
            <person name="Hensen N."/>
            <person name="Bonometti L."/>
            <person name="Westerberg I."/>
            <person name="Brannstrom I.O."/>
            <person name="Guillou S."/>
            <person name="Cros-Aarteil S."/>
            <person name="Calhoun S."/>
            <person name="Haridas S."/>
            <person name="Kuo A."/>
            <person name="Mondo S."/>
            <person name="Pangilinan J."/>
            <person name="Riley R."/>
            <person name="Labutti K."/>
            <person name="Andreopoulos B."/>
            <person name="Lipzen A."/>
            <person name="Chen C."/>
            <person name="Yanf M."/>
            <person name="Daum C."/>
            <person name="Ng V."/>
            <person name="Clum A."/>
            <person name="Steindorff A."/>
            <person name="Ohm R."/>
            <person name="Martin F."/>
            <person name="Silar P."/>
            <person name="Natvig D."/>
            <person name="Lalanne C."/>
            <person name="Gautier V."/>
            <person name="Ament-Velasquez S.L."/>
            <person name="Kruys A."/>
            <person name="Hutchinson M.I."/>
            <person name="Powell A.J."/>
            <person name="Barry K."/>
            <person name="Miller A.N."/>
            <person name="Grigoriev I.V."/>
            <person name="Debuchy R."/>
            <person name="Gladieux P."/>
            <person name="Thoren M.H."/>
            <person name="Johannesson H."/>
        </authorList>
    </citation>
    <scope>NUCLEOTIDE SEQUENCE</scope>
    <source>
        <strain evidence="2">SMH4607-1</strain>
    </source>
</reference>
<feature type="region of interest" description="Disordered" evidence="1">
    <location>
        <begin position="1"/>
        <end position="33"/>
    </location>
</feature>
<protein>
    <recommendedName>
        <fullName evidence="4">Protein kinase domain-containing protein</fullName>
    </recommendedName>
</protein>
<dbReference type="SUPFAM" id="SSF56112">
    <property type="entry name" value="Protein kinase-like (PK-like)"/>
    <property type="match status" value="1"/>
</dbReference>
<proteinExistence type="predicted"/>
<dbReference type="EMBL" id="JAUKUA010000003">
    <property type="protein sequence ID" value="KAK0719440.1"/>
    <property type="molecule type" value="Genomic_DNA"/>
</dbReference>
<keyword evidence="3" id="KW-1185">Reference proteome</keyword>
<feature type="region of interest" description="Disordered" evidence="1">
    <location>
        <begin position="221"/>
        <end position="244"/>
    </location>
</feature>
<organism evidence="2 3">
    <name type="scientific">Lasiosphaeris hirsuta</name>
    <dbReference type="NCBI Taxonomy" id="260670"/>
    <lineage>
        <taxon>Eukaryota</taxon>
        <taxon>Fungi</taxon>
        <taxon>Dikarya</taxon>
        <taxon>Ascomycota</taxon>
        <taxon>Pezizomycotina</taxon>
        <taxon>Sordariomycetes</taxon>
        <taxon>Sordariomycetidae</taxon>
        <taxon>Sordariales</taxon>
        <taxon>Lasiosphaeriaceae</taxon>
        <taxon>Lasiosphaeris</taxon>
    </lineage>
</organism>
<dbReference type="AlphaFoldDB" id="A0AA40AP53"/>
<dbReference type="InterPro" id="IPR011009">
    <property type="entry name" value="Kinase-like_dom_sf"/>
</dbReference>
<evidence type="ECO:0000313" key="3">
    <source>
        <dbReference type="Proteomes" id="UP001172102"/>
    </source>
</evidence>
<evidence type="ECO:0000256" key="1">
    <source>
        <dbReference type="SAM" id="MobiDB-lite"/>
    </source>
</evidence>
<comment type="caution">
    <text evidence="2">The sequence shown here is derived from an EMBL/GenBank/DDBJ whole genome shotgun (WGS) entry which is preliminary data.</text>
</comment>
<dbReference type="Proteomes" id="UP001172102">
    <property type="component" value="Unassembled WGS sequence"/>
</dbReference>
<sequence length="296" mass="33037">MGKAPDEAIFPKLKLPDDDGDDGGGGGSSEYMSTVPESYAAGPAFYTKRPGHLESLMSHDGDNHLTDTLTIPDLLLHEARMLDLLWQHPQHPNIIRYHGYRVRRGFMTGLDRFMVALEPAVDHLYHIVGIAHNDICPANVMVRPDGMPCLIDFNSAPKIGHQKPWACSTVPWHDEKGDPGISQKRHDLYGLAKIRWLLNHPDKFTDPYISPVFSTRIRLQIDPTEPDDPNANTPPPSSRGLPDPSCPTLNKIVCILTQSKTMCALTCDRSNFCFLFSFFFEPVAQIVVLLPTFPLS</sequence>
<gene>
    <name evidence="2" type="ORF">B0H67DRAFT_660985</name>
</gene>
<name>A0AA40AP53_9PEZI</name>
<evidence type="ECO:0000313" key="2">
    <source>
        <dbReference type="EMBL" id="KAK0719440.1"/>
    </source>
</evidence>